<dbReference type="EMBL" id="AAGW02022950">
    <property type="status" value="NOT_ANNOTATED_CDS"/>
    <property type="molecule type" value="Genomic_DNA"/>
</dbReference>
<feature type="compositionally biased region" description="Low complexity" evidence="2">
    <location>
        <begin position="97"/>
        <end position="110"/>
    </location>
</feature>
<accession>A0A5F9D2V5</accession>
<evidence type="ECO:0000313" key="3">
    <source>
        <dbReference type="Ensembl" id="ENSOCUP00000039699.1"/>
    </source>
</evidence>
<evidence type="ECO:0000256" key="1">
    <source>
        <dbReference type="ARBA" id="ARBA00005277"/>
    </source>
</evidence>
<feature type="region of interest" description="Disordered" evidence="2">
    <location>
        <begin position="82"/>
        <end position="146"/>
    </location>
</feature>
<dbReference type="Ensembl" id="ENSOCUT00000044858.1">
    <property type="protein sequence ID" value="ENSOCUP00000039699.1"/>
    <property type="gene ID" value="ENSOCUG00000011382.4"/>
</dbReference>
<evidence type="ECO:0000313" key="4">
    <source>
        <dbReference type="Proteomes" id="UP000001811"/>
    </source>
</evidence>
<dbReference type="EMBL" id="AAGW02022946">
    <property type="status" value="NOT_ANNOTATED_CDS"/>
    <property type="molecule type" value="Genomic_DNA"/>
</dbReference>
<dbReference type="GeneID" id="103350771"/>
<dbReference type="PANTHER" id="PTHR46449">
    <property type="entry name" value="ZGC:158260"/>
    <property type="match status" value="1"/>
</dbReference>
<dbReference type="PANTHER" id="PTHR46449:SF3">
    <property type="entry name" value="PROTEIN FAM47E"/>
    <property type="match status" value="1"/>
</dbReference>
<dbReference type="EMBL" id="AAGW02022947">
    <property type="status" value="NOT_ANNOTATED_CDS"/>
    <property type="molecule type" value="Genomic_DNA"/>
</dbReference>
<dbReference type="CTD" id="100129583"/>
<dbReference type="FunCoup" id="A0A5F9D2V5">
    <property type="interactions" value="110"/>
</dbReference>
<name>A0A5F9D2V5_RABIT</name>
<comment type="similarity">
    <text evidence="1">Belongs to the FAM47 family.</text>
</comment>
<dbReference type="AlphaFoldDB" id="A0A5F9D2V5"/>
<dbReference type="KEGG" id="ocu:103350771"/>
<dbReference type="OrthoDB" id="6755972at2759"/>
<organism evidence="3 4">
    <name type="scientific">Oryctolagus cuniculus</name>
    <name type="common">Rabbit</name>
    <dbReference type="NCBI Taxonomy" id="9986"/>
    <lineage>
        <taxon>Eukaryota</taxon>
        <taxon>Metazoa</taxon>
        <taxon>Chordata</taxon>
        <taxon>Craniata</taxon>
        <taxon>Vertebrata</taxon>
        <taxon>Euteleostomi</taxon>
        <taxon>Mammalia</taxon>
        <taxon>Eutheria</taxon>
        <taxon>Euarchontoglires</taxon>
        <taxon>Glires</taxon>
        <taxon>Lagomorpha</taxon>
        <taxon>Leporidae</taxon>
        <taxon>Oryctolagus</taxon>
    </lineage>
</organism>
<dbReference type="GO" id="GO:0045815">
    <property type="term" value="P:transcription initiation-coupled chromatin remodeling"/>
    <property type="evidence" value="ECO:0007669"/>
    <property type="project" value="TreeGrafter"/>
</dbReference>
<reference evidence="3 4" key="1">
    <citation type="journal article" date="2011" name="Nature">
        <title>A high-resolution map of human evolutionary constraint using 29 mammals.</title>
        <authorList>
            <person name="Lindblad-Toh K."/>
            <person name="Garber M."/>
            <person name="Zuk O."/>
            <person name="Lin M.F."/>
            <person name="Parker B.J."/>
            <person name="Washietl S."/>
            <person name="Kheradpour P."/>
            <person name="Ernst J."/>
            <person name="Jordan G."/>
            <person name="Mauceli E."/>
            <person name="Ward L.D."/>
            <person name="Lowe C.B."/>
            <person name="Holloway A.K."/>
            <person name="Clamp M."/>
            <person name="Gnerre S."/>
            <person name="Alfoldi J."/>
            <person name="Beal K."/>
            <person name="Chang J."/>
            <person name="Clawson H."/>
            <person name="Cuff J."/>
            <person name="Di Palma F."/>
            <person name="Fitzgerald S."/>
            <person name="Flicek P."/>
            <person name="Guttman M."/>
            <person name="Hubisz M.J."/>
            <person name="Jaffe D.B."/>
            <person name="Jungreis I."/>
            <person name="Kent W.J."/>
            <person name="Kostka D."/>
            <person name="Lara M."/>
            <person name="Martins A.L."/>
            <person name="Massingham T."/>
            <person name="Moltke I."/>
            <person name="Raney B.J."/>
            <person name="Rasmussen M.D."/>
            <person name="Robinson J."/>
            <person name="Stark A."/>
            <person name="Vilella A.J."/>
            <person name="Wen J."/>
            <person name="Xie X."/>
            <person name="Zody M.C."/>
            <person name="Baldwin J."/>
            <person name="Bloom T."/>
            <person name="Chin C.W."/>
            <person name="Heiman D."/>
            <person name="Nicol R."/>
            <person name="Nusbaum C."/>
            <person name="Young S."/>
            <person name="Wilkinson J."/>
            <person name="Worley K.C."/>
            <person name="Kovar C.L."/>
            <person name="Muzny D.M."/>
            <person name="Gibbs R.A."/>
            <person name="Cree A."/>
            <person name="Dihn H.H."/>
            <person name="Fowler G."/>
            <person name="Jhangiani S."/>
            <person name="Joshi V."/>
            <person name="Lee S."/>
            <person name="Lewis L.R."/>
            <person name="Nazareth L.V."/>
            <person name="Okwuonu G."/>
            <person name="Santibanez J."/>
            <person name="Warren W.C."/>
            <person name="Mardis E.R."/>
            <person name="Weinstock G.M."/>
            <person name="Wilson R.K."/>
            <person name="Delehaunty K."/>
            <person name="Dooling D."/>
            <person name="Fronik C."/>
            <person name="Fulton L."/>
            <person name="Fulton B."/>
            <person name="Graves T."/>
            <person name="Minx P."/>
            <person name="Sodergren E."/>
            <person name="Birney E."/>
            <person name="Margulies E.H."/>
            <person name="Herrero J."/>
            <person name="Green E.D."/>
            <person name="Haussler D."/>
            <person name="Siepel A."/>
            <person name="Goldman N."/>
            <person name="Pollard K.S."/>
            <person name="Pedersen J.S."/>
            <person name="Lander E.S."/>
            <person name="Kellis M."/>
        </authorList>
    </citation>
    <scope>NUCLEOTIDE SEQUENCE [LARGE SCALE GENOMIC DNA]</scope>
    <source>
        <strain evidence="3 4">Thorbecke inbred</strain>
    </source>
</reference>
<dbReference type="Proteomes" id="UP000001811">
    <property type="component" value="Chromosome 15"/>
</dbReference>
<dbReference type="InterPro" id="IPR032743">
    <property type="entry name" value="FAM47"/>
</dbReference>
<evidence type="ECO:0000256" key="2">
    <source>
        <dbReference type="SAM" id="MobiDB-lite"/>
    </source>
</evidence>
<proteinExistence type="inferred from homology"/>
<protein>
    <recommendedName>
        <fullName evidence="5">Family with sequence similarity 47 member E</fullName>
    </recommendedName>
</protein>
<reference evidence="3" key="3">
    <citation type="submission" date="2025-09" db="UniProtKB">
        <authorList>
            <consortium name="Ensembl"/>
        </authorList>
    </citation>
    <scope>IDENTIFICATION</scope>
    <source>
        <strain evidence="3">Thorbecke</strain>
    </source>
</reference>
<dbReference type="GeneTree" id="ENSGT00940000162425"/>
<sequence>MGFCYFLWEQHLDLTREDLARAEYILLQSPTSACTCPPGATSLLERVSWKGLEMGRRPYSAQSSSYGAAASKKTFLCFGDTDAGTGKRSPSLRPSQAGPRPMACGRPAAPGRRRGGSVSQRREREAENTDAPGPAVEPSRAADGLAGVRAARRHEPLAGLLLKVLHVLDPDRKLEDTWAYCEDTGKSAEEPRKLFTKRCTGVPSGRPKETPVSHSGQWPCEEKASEMDLLRDNGPLLQDNARKGVSDFCSWLAAVGHLNIDEEFILKQFDVDIRNRLSRDVLRVMRPNQVPLELRCRVGLSKLQEPGFFQELDQKRKPHKAQNPHRPKWVKMRYGAWYLNTKLWRKQRADEPLVDPKVLRQAQDESSRRKLRAQEERLADFHATAAFRDFVLSRGHRMPSFLENIYAGKKGKCACRTPTKPTQG</sequence>
<dbReference type="EMBL" id="AAGW02022948">
    <property type="status" value="NOT_ANNOTATED_CDS"/>
    <property type="molecule type" value="Genomic_DNA"/>
</dbReference>
<dbReference type="Bgee" id="ENSOCUG00000011382">
    <property type="expression patterns" value="Expressed in liver and 9 other cell types or tissues"/>
</dbReference>
<dbReference type="InParanoid" id="A0A5F9D2V5"/>
<evidence type="ECO:0008006" key="5">
    <source>
        <dbReference type="Google" id="ProtNLM"/>
    </source>
</evidence>
<keyword evidence="4" id="KW-1185">Reference proteome</keyword>
<dbReference type="GO" id="GO:0000785">
    <property type="term" value="C:chromatin"/>
    <property type="evidence" value="ECO:0007669"/>
    <property type="project" value="TreeGrafter"/>
</dbReference>
<dbReference type="EMBL" id="AAGW02022949">
    <property type="status" value="NOT_ANNOTATED_CDS"/>
    <property type="molecule type" value="Genomic_DNA"/>
</dbReference>
<reference evidence="3" key="2">
    <citation type="submission" date="2025-08" db="UniProtKB">
        <authorList>
            <consortium name="Ensembl"/>
        </authorList>
    </citation>
    <scope>IDENTIFICATION</scope>
    <source>
        <strain evidence="3">Thorbecke</strain>
    </source>
</reference>
<dbReference type="EMBL" id="AAGW02022945">
    <property type="status" value="NOT_ANNOTATED_CDS"/>
    <property type="molecule type" value="Genomic_DNA"/>
</dbReference>